<accession>H2AZ52</accession>
<gene>
    <name evidence="2" type="primary">KAFR0H01990</name>
    <name evidence="2" type="ORF">KAFR_0H01990</name>
</gene>
<dbReference type="AlphaFoldDB" id="H2AZ52"/>
<feature type="domain" description="PRELI/MSF1" evidence="1">
    <location>
        <begin position="1"/>
        <end position="179"/>
    </location>
</feature>
<dbReference type="FunCoup" id="H2AZ52">
    <property type="interactions" value="1083"/>
</dbReference>
<dbReference type="STRING" id="1071382.H2AZ52"/>
<dbReference type="eggNOG" id="KOG3336">
    <property type="taxonomic scope" value="Eukaryota"/>
</dbReference>
<organism evidence="2 3">
    <name type="scientific">Kazachstania africana (strain ATCC 22294 / BCRC 22015 / CBS 2517 / CECT 1963 / NBRC 1671 / NRRL Y-8276)</name>
    <name type="common">Yeast</name>
    <name type="synonym">Kluyveromyces africanus</name>
    <dbReference type="NCBI Taxonomy" id="1071382"/>
    <lineage>
        <taxon>Eukaryota</taxon>
        <taxon>Fungi</taxon>
        <taxon>Dikarya</taxon>
        <taxon>Ascomycota</taxon>
        <taxon>Saccharomycotina</taxon>
        <taxon>Saccharomycetes</taxon>
        <taxon>Saccharomycetales</taxon>
        <taxon>Saccharomycetaceae</taxon>
        <taxon>Kazachstania</taxon>
    </lineage>
</organism>
<name>H2AZ52_KAZAF</name>
<dbReference type="InterPro" id="IPR006797">
    <property type="entry name" value="PRELI/MSF1_dom"/>
</dbReference>
<dbReference type="HOGENOM" id="CLU_067902_1_1_1"/>
<protein>
    <recommendedName>
        <fullName evidence="1">PRELI/MSF1 domain-containing protein</fullName>
    </recommendedName>
</protein>
<keyword evidence="3" id="KW-1185">Reference proteome</keyword>
<evidence type="ECO:0000313" key="2">
    <source>
        <dbReference type="EMBL" id="CCF59608.1"/>
    </source>
</evidence>
<dbReference type="KEGG" id="kaf:KAFR_0H01990"/>
<dbReference type="EMBL" id="HE650828">
    <property type="protein sequence ID" value="CCF59608.1"/>
    <property type="molecule type" value="Genomic_DNA"/>
</dbReference>
<dbReference type="GO" id="GO:0005758">
    <property type="term" value="C:mitochondrial intermembrane space"/>
    <property type="evidence" value="ECO:0007669"/>
    <property type="project" value="InterPro"/>
</dbReference>
<dbReference type="PANTHER" id="PTHR11158">
    <property type="entry name" value="MSF1/PX19 RELATED"/>
    <property type="match status" value="1"/>
</dbReference>
<evidence type="ECO:0000259" key="1">
    <source>
        <dbReference type="PROSITE" id="PS50904"/>
    </source>
</evidence>
<dbReference type="GeneID" id="13887604"/>
<dbReference type="InterPro" id="IPR037365">
    <property type="entry name" value="Slowmo/Ups"/>
</dbReference>
<dbReference type="InParanoid" id="H2AZ52"/>
<reference evidence="2 3" key="1">
    <citation type="journal article" date="2011" name="Proc. Natl. Acad. Sci. U.S.A.">
        <title>Evolutionary erosion of yeast sex chromosomes by mating-type switching accidents.</title>
        <authorList>
            <person name="Gordon J.L."/>
            <person name="Armisen D."/>
            <person name="Proux-Wera E."/>
            <person name="Oheigeartaigh S.S."/>
            <person name="Byrne K.P."/>
            <person name="Wolfe K.H."/>
        </authorList>
    </citation>
    <scope>NUCLEOTIDE SEQUENCE [LARGE SCALE GENOMIC DNA]</scope>
    <source>
        <strain evidence="3">ATCC 22294 / BCRC 22015 / CBS 2517 / CECT 1963 / NBRC 1671 / NRRL Y-8276</strain>
    </source>
</reference>
<sequence length="182" mass="20970">MKLFNNSYELDYPWNQVTAANWNKYPNEVSTHVVAVDVLRREVKDSGNVLVTERLITVQQNIPRWLIFLLGSTQNVSYVREVSTVNLQDKTLTLKSCNLNYVNLLKVFETVQYTPHPKDPLDRTLFKQEAQISACTGCNVSKKLTNTMEDWSIKRFCDNAKKGKIGFNSVLRLSNEETSNYK</sequence>
<dbReference type="PROSITE" id="PS50904">
    <property type="entry name" value="PRELI_MSF1"/>
    <property type="match status" value="1"/>
</dbReference>
<dbReference type="Pfam" id="PF04707">
    <property type="entry name" value="PRELI"/>
    <property type="match status" value="1"/>
</dbReference>
<dbReference type="OrthoDB" id="407630at2759"/>
<proteinExistence type="predicted"/>
<evidence type="ECO:0000313" key="3">
    <source>
        <dbReference type="Proteomes" id="UP000005220"/>
    </source>
</evidence>
<dbReference type="RefSeq" id="XP_003958743.1">
    <property type="nucleotide sequence ID" value="XM_003958694.1"/>
</dbReference>
<dbReference type="Proteomes" id="UP000005220">
    <property type="component" value="Chromosome 8"/>
</dbReference>